<dbReference type="PANTHER" id="PTHR42715:SF10">
    <property type="entry name" value="BETA-GLUCOSIDASE"/>
    <property type="match status" value="1"/>
</dbReference>
<dbReference type="PROSITE" id="PS51318">
    <property type="entry name" value="TAT"/>
    <property type="match status" value="1"/>
</dbReference>
<gene>
    <name evidence="5" type="ORF">HARCEL1_10310</name>
</gene>
<reference evidence="5 6" key="1">
    <citation type="submission" date="2018-04" db="EMBL/GenBank/DDBJ databases">
        <title>Halococcoides cellulosivorans gen. nov., sp. nov., an extremely halophilic cellulose-utilizing haloarchaeon from hypersaline lakes.</title>
        <authorList>
            <person name="Sorokin D.Y."/>
            <person name="Toshchakov S.V."/>
            <person name="Samarov N.I."/>
            <person name="Korzhenkov A."/>
            <person name="Kublanov I.V."/>
        </authorList>
    </citation>
    <scope>NUCLEOTIDE SEQUENCE [LARGE SCALE GENOMIC DNA]</scope>
    <source>
        <strain evidence="5 6">HArcel1</strain>
    </source>
</reference>
<dbReference type="Pfam" id="PF00933">
    <property type="entry name" value="Glyco_hydro_3"/>
    <property type="match status" value="1"/>
</dbReference>
<dbReference type="PROSITE" id="PS00018">
    <property type="entry name" value="EF_HAND_1"/>
    <property type="match status" value="1"/>
</dbReference>
<accession>A0A2R4X2P3</accession>
<evidence type="ECO:0000313" key="5">
    <source>
        <dbReference type="EMBL" id="AWB28071.1"/>
    </source>
</evidence>
<dbReference type="SUPFAM" id="SSF52279">
    <property type="entry name" value="Beta-D-glucan exohydrolase, C-terminal domain"/>
    <property type="match status" value="1"/>
</dbReference>
<dbReference type="InterPro" id="IPR018247">
    <property type="entry name" value="EF_Hand_1_Ca_BS"/>
</dbReference>
<dbReference type="InterPro" id="IPR017853">
    <property type="entry name" value="GH"/>
</dbReference>
<dbReference type="SUPFAM" id="SSF51445">
    <property type="entry name" value="(Trans)glycosidases"/>
    <property type="match status" value="1"/>
</dbReference>
<dbReference type="FunFam" id="2.60.40.10:FF:000495">
    <property type="entry name" value="Periplasmic beta-glucosidase"/>
    <property type="match status" value="1"/>
</dbReference>
<protein>
    <submittedName>
        <fullName evidence="5">Glycosyl hydrolase</fullName>
    </submittedName>
</protein>
<dbReference type="Gene3D" id="3.40.50.1700">
    <property type="entry name" value="Glycoside hydrolase family 3 C-terminal domain"/>
    <property type="match status" value="1"/>
</dbReference>
<dbReference type="KEGG" id="harc:HARCEL1_10310"/>
<dbReference type="InterPro" id="IPR013783">
    <property type="entry name" value="Ig-like_fold"/>
</dbReference>
<organism evidence="5 6">
    <name type="scientific">Halococcoides cellulosivorans</name>
    <dbReference type="NCBI Taxonomy" id="1679096"/>
    <lineage>
        <taxon>Archaea</taxon>
        <taxon>Methanobacteriati</taxon>
        <taxon>Methanobacteriota</taxon>
        <taxon>Stenosarchaea group</taxon>
        <taxon>Halobacteria</taxon>
        <taxon>Halobacteriales</taxon>
        <taxon>Haloarculaceae</taxon>
        <taxon>Halococcoides</taxon>
    </lineage>
</organism>
<dbReference type="InterPro" id="IPR026891">
    <property type="entry name" value="Fn3-like"/>
</dbReference>
<sequence length="759" mass="81545">MTDRSGDDGPQSVTRRRVLGTLAAIAAGSSGLAAGATQVSGLVDKMSIDQKVHMVHGHDKRDATGWIAPLHDLGIPGIRMFDGPVGVRTESETPMTAFPASIAAAASFDPELMERQGRAMGREAKAVDAHQLLGPALNIQRVPVCGRNFEYYSEDPLLTAAMAAASTRGIQSEDVVATPKHFAANTQETRRKYVSSEVSERALREIYLPGYRATVEAGALSMMSAYNRVNGTYCTEHEVLLSDVLKDEWGFEGFVVSDWGAMGSTVDSALAGQDVEMWEDEYYGADLRRAVENGEVPESQLDEMVTRVLTAFAETGHLDGSIGPGERNTTAHRDLAREIAEEGATLLKNDGALPIDPDAVDRIGVVGRAIDDALVGGGGAAEVTPADTVSPLEGIQEFVDGRAEIRTGRDPSSAARVASEADVTLAFGQVYSSEFEDRSDMHLERRDDELIQQAASSGPTVAVVHIPGPIVMPWVDDVDGVLSMWYPGMEDGTATANVVFGDCDPGGKLPTTFGQSFDDYPVSEQRQYPGENDRVHFDEGVFVGYRHFDAAGVDPLYPFGHGLSYTEFAIEVVDAPAGYDPTTEDRATVSVEVTNTGSVAGSEVVQVYVEERDPAVERPPKELSGFQKVRLDPGTATTVEIDLDRSAFAYFDPDARAWAVDDGQFRIHVGASSRDVRETVDIAVGESGLTPVDGVVPRDIDGDGIHEDFNANGKLDFPDVNRFFQQTDSAAVQDHVGAYDLTGDAIVDQQDVLALFEAV</sequence>
<keyword evidence="6" id="KW-1185">Reference proteome</keyword>
<evidence type="ECO:0000256" key="1">
    <source>
        <dbReference type="ARBA" id="ARBA00005336"/>
    </source>
</evidence>
<dbReference type="Pfam" id="PF14310">
    <property type="entry name" value="Fn3-like"/>
    <property type="match status" value="1"/>
</dbReference>
<dbReference type="Pfam" id="PF01915">
    <property type="entry name" value="Glyco_hydro_3_C"/>
    <property type="match status" value="1"/>
</dbReference>
<dbReference type="GO" id="GO:0004553">
    <property type="term" value="F:hydrolase activity, hydrolyzing O-glycosyl compounds"/>
    <property type="evidence" value="ECO:0007669"/>
    <property type="project" value="InterPro"/>
</dbReference>
<dbReference type="PANTHER" id="PTHR42715">
    <property type="entry name" value="BETA-GLUCOSIDASE"/>
    <property type="match status" value="1"/>
</dbReference>
<feature type="domain" description="Fibronectin type III-like" evidence="4">
    <location>
        <begin position="603"/>
        <end position="673"/>
    </location>
</feature>
<dbReference type="Gene3D" id="2.60.40.10">
    <property type="entry name" value="Immunoglobulins"/>
    <property type="match status" value="1"/>
</dbReference>
<evidence type="ECO:0000256" key="3">
    <source>
        <dbReference type="ARBA" id="ARBA00023277"/>
    </source>
</evidence>
<dbReference type="InterPro" id="IPR019800">
    <property type="entry name" value="Glyco_hydro_3_AS"/>
</dbReference>
<dbReference type="InterPro" id="IPR050288">
    <property type="entry name" value="Cellulose_deg_GH3"/>
</dbReference>
<keyword evidence="3" id="KW-0119">Carbohydrate metabolism</keyword>
<dbReference type="InterPro" id="IPR036881">
    <property type="entry name" value="Glyco_hydro_3_C_sf"/>
</dbReference>
<dbReference type="AlphaFoldDB" id="A0A2R4X2P3"/>
<dbReference type="GeneID" id="36512903"/>
<evidence type="ECO:0000313" key="6">
    <source>
        <dbReference type="Proteomes" id="UP000244727"/>
    </source>
</evidence>
<dbReference type="RefSeq" id="WP_108383184.1">
    <property type="nucleotide sequence ID" value="NZ_CP028858.1"/>
</dbReference>
<dbReference type="Gene3D" id="3.20.20.300">
    <property type="entry name" value="Glycoside hydrolase, family 3, N-terminal domain"/>
    <property type="match status" value="1"/>
</dbReference>
<dbReference type="GO" id="GO:0005975">
    <property type="term" value="P:carbohydrate metabolic process"/>
    <property type="evidence" value="ECO:0007669"/>
    <property type="project" value="InterPro"/>
</dbReference>
<evidence type="ECO:0000259" key="4">
    <source>
        <dbReference type="SMART" id="SM01217"/>
    </source>
</evidence>
<dbReference type="EMBL" id="CP028858">
    <property type="protein sequence ID" value="AWB28071.1"/>
    <property type="molecule type" value="Genomic_DNA"/>
</dbReference>
<dbReference type="PRINTS" id="PR00133">
    <property type="entry name" value="GLHYDRLASE3"/>
</dbReference>
<proteinExistence type="inferred from homology"/>
<dbReference type="Proteomes" id="UP000244727">
    <property type="component" value="Chromosome"/>
</dbReference>
<dbReference type="InterPro" id="IPR001764">
    <property type="entry name" value="Glyco_hydro_3_N"/>
</dbReference>
<dbReference type="SMART" id="SM01217">
    <property type="entry name" value="Fn3_like"/>
    <property type="match status" value="1"/>
</dbReference>
<comment type="similarity">
    <text evidence="1">Belongs to the glycosyl hydrolase 3 family.</text>
</comment>
<dbReference type="InterPro" id="IPR036962">
    <property type="entry name" value="Glyco_hydro_3_N_sf"/>
</dbReference>
<dbReference type="InterPro" id="IPR006311">
    <property type="entry name" value="TAT_signal"/>
</dbReference>
<dbReference type="InterPro" id="IPR002772">
    <property type="entry name" value="Glyco_hydro_3_C"/>
</dbReference>
<dbReference type="PROSITE" id="PS00775">
    <property type="entry name" value="GLYCOSYL_HYDROL_F3"/>
    <property type="match status" value="1"/>
</dbReference>
<evidence type="ECO:0000256" key="2">
    <source>
        <dbReference type="ARBA" id="ARBA00022801"/>
    </source>
</evidence>
<keyword evidence="2 5" id="KW-0378">Hydrolase</keyword>
<name>A0A2R4X2P3_9EURY</name>